<sequence length="268" mass="29663">MSRNSGSIGRGTVDLEAARGYEDSQFYPSDQIVEGIPTYVRHNFIKKVYSILAVQLIVTAAIAVPFALYPEKFVGPKTVALVYLSVFLTLGIMIAIMCAPSIMRKYPTNYIVLTIFTAAEGFMVGIITSRYDINSILLAVGIVAIVVMGLTAYAFQTKHDFTGMGPYLFVATLVLALFGLLFLFFGSTPVLHKVYAGIGALIFSLYLVHDTQLIAGGKHNKYSFSLDDYCFAAMSLYIDIIQLFMRSLVHGRMWLMFSYILSLVGSER</sequence>
<feature type="transmembrane region" description="Helical" evidence="5">
    <location>
        <begin position="135"/>
        <end position="155"/>
    </location>
</feature>
<dbReference type="PANTHER" id="PTHR23291:SF47">
    <property type="entry name" value="TRANSMEMBRANE BAX INHIBITOR MOTIF CONTAINING 7"/>
    <property type="match status" value="1"/>
</dbReference>
<accession>A0A7J6LGJ1</accession>
<dbReference type="Proteomes" id="UP000570595">
    <property type="component" value="Unassembled WGS sequence"/>
</dbReference>
<feature type="transmembrane region" description="Helical" evidence="5">
    <location>
        <begin position="167"/>
        <end position="185"/>
    </location>
</feature>
<feature type="transmembrane region" description="Helical" evidence="5">
    <location>
        <begin position="80"/>
        <end position="98"/>
    </location>
</feature>
<evidence type="ECO:0000256" key="4">
    <source>
        <dbReference type="ARBA" id="ARBA00023136"/>
    </source>
</evidence>
<organism evidence="6 7">
    <name type="scientific">Perkinsus olseni</name>
    <name type="common">Perkinsus atlanticus</name>
    <dbReference type="NCBI Taxonomy" id="32597"/>
    <lineage>
        <taxon>Eukaryota</taxon>
        <taxon>Sar</taxon>
        <taxon>Alveolata</taxon>
        <taxon>Perkinsozoa</taxon>
        <taxon>Perkinsea</taxon>
        <taxon>Perkinsida</taxon>
        <taxon>Perkinsidae</taxon>
        <taxon>Perkinsus</taxon>
    </lineage>
</organism>
<dbReference type="InterPro" id="IPR006214">
    <property type="entry name" value="Bax_inhibitor_1-related"/>
</dbReference>
<comment type="subcellular location">
    <subcellularLocation>
        <location evidence="1">Membrane</location>
        <topology evidence="1">Multi-pass membrane protein</topology>
    </subcellularLocation>
</comment>
<keyword evidence="4 5" id="KW-0472">Membrane</keyword>
<dbReference type="PANTHER" id="PTHR23291">
    <property type="entry name" value="BAX INHIBITOR-RELATED"/>
    <property type="match status" value="1"/>
</dbReference>
<name>A0A7J6LGJ1_PEROL</name>
<evidence type="ECO:0000313" key="7">
    <source>
        <dbReference type="Proteomes" id="UP000570595"/>
    </source>
</evidence>
<comment type="caution">
    <text evidence="6">The sequence shown here is derived from an EMBL/GenBank/DDBJ whole genome shotgun (WGS) entry which is preliminary data.</text>
</comment>
<keyword evidence="3 5" id="KW-1133">Transmembrane helix</keyword>
<evidence type="ECO:0000256" key="5">
    <source>
        <dbReference type="RuleBase" id="RU004379"/>
    </source>
</evidence>
<evidence type="ECO:0000256" key="3">
    <source>
        <dbReference type="ARBA" id="ARBA00022989"/>
    </source>
</evidence>
<dbReference type="Pfam" id="PF01027">
    <property type="entry name" value="Bax1-I"/>
    <property type="match status" value="1"/>
</dbReference>
<reference evidence="6 7" key="1">
    <citation type="submission" date="2020-04" db="EMBL/GenBank/DDBJ databases">
        <title>Perkinsus olseni comparative genomics.</title>
        <authorList>
            <person name="Bogema D.R."/>
        </authorList>
    </citation>
    <scope>NUCLEOTIDE SEQUENCE [LARGE SCALE GENOMIC DNA]</scope>
    <source>
        <strain evidence="6">ATCC PRA-179</strain>
    </source>
</reference>
<proteinExistence type="inferred from homology"/>
<feature type="transmembrane region" description="Helical" evidence="5">
    <location>
        <begin position="191"/>
        <end position="208"/>
    </location>
</feature>
<keyword evidence="2 5" id="KW-0812">Transmembrane</keyword>
<feature type="transmembrane region" description="Helical" evidence="5">
    <location>
        <begin position="48"/>
        <end position="68"/>
    </location>
</feature>
<dbReference type="EMBL" id="JABAHT010000328">
    <property type="protein sequence ID" value="KAF4657991.1"/>
    <property type="molecule type" value="Genomic_DNA"/>
</dbReference>
<dbReference type="GO" id="GO:0016020">
    <property type="term" value="C:membrane"/>
    <property type="evidence" value="ECO:0007669"/>
    <property type="project" value="UniProtKB-SubCell"/>
</dbReference>
<evidence type="ECO:0000256" key="1">
    <source>
        <dbReference type="ARBA" id="ARBA00004141"/>
    </source>
</evidence>
<dbReference type="AlphaFoldDB" id="A0A7J6LGJ1"/>
<protein>
    <submittedName>
        <fullName evidence="6">Transmembrane BAX inhibitor motif-containing protein 4</fullName>
    </submittedName>
</protein>
<feature type="transmembrane region" description="Helical" evidence="5">
    <location>
        <begin position="229"/>
        <end position="249"/>
    </location>
</feature>
<comment type="similarity">
    <text evidence="5">Belongs to the BI1 family.</text>
</comment>
<evidence type="ECO:0000256" key="2">
    <source>
        <dbReference type="ARBA" id="ARBA00022692"/>
    </source>
</evidence>
<evidence type="ECO:0000313" key="6">
    <source>
        <dbReference type="EMBL" id="KAF4657991.1"/>
    </source>
</evidence>
<dbReference type="OrthoDB" id="7933078at2759"/>
<gene>
    <name evidence="6" type="primary">TMBIM4_1</name>
    <name evidence="6" type="ORF">FOZ61_005902</name>
</gene>